<dbReference type="PANTHER" id="PTHR38457">
    <property type="entry name" value="REGULATOR ABRB-RELATED"/>
    <property type="match status" value="1"/>
</dbReference>
<feature type="transmembrane region" description="Helical" evidence="1">
    <location>
        <begin position="148"/>
        <end position="165"/>
    </location>
</feature>
<proteinExistence type="predicted"/>
<feature type="transmembrane region" description="Helical" evidence="1">
    <location>
        <begin position="264"/>
        <end position="286"/>
    </location>
</feature>
<keyword evidence="1" id="KW-1133">Transmembrane helix</keyword>
<reference evidence="3" key="1">
    <citation type="journal article" date="2019" name="Int. J. Syst. Evol. Microbiol.">
        <title>The Global Catalogue of Microorganisms (GCM) 10K type strain sequencing project: providing services to taxonomists for standard genome sequencing and annotation.</title>
        <authorList>
            <consortium name="The Broad Institute Genomics Platform"/>
            <consortium name="The Broad Institute Genome Sequencing Center for Infectious Disease"/>
            <person name="Wu L."/>
            <person name="Ma J."/>
        </authorList>
    </citation>
    <scope>NUCLEOTIDE SEQUENCE [LARGE SCALE GENOMIC DNA]</scope>
    <source>
        <strain evidence="3">KACC 11588</strain>
    </source>
</reference>
<feature type="transmembrane region" description="Helical" evidence="1">
    <location>
        <begin position="84"/>
        <end position="103"/>
    </location>
</feature>
<keyword evidence="1" id="KW-0812">Transmembrane</keyword>
<keyword evidence="3" id="KW-1185">Reference proteome</keyword>
<feature type="transmembrane region" description="Helical" evidence="1">
    <location>
        <begin position="321"/>
        <end position="339"/>
    </location>
</feature>
<evidence type="ECO:0000313" key="3">
    <source>
        <dbReference type="Proteomes" id="UP001596056"/>
    </source>
</evidence>
<feature type="transmembrane region" description="Helical" evidence="1">
    <location>
        <begin position="61"/>
        <end position="78"/>
    </location>
</feature>
<accession>A0ABW0SG54</accession>
<dbReference type="Proteomes" id="UP001596056">
    <property type="component" value="Unassembled WGS sequence"/>
</dbReference>
<protein>
    <submittedName>
        <fullName evidence="2">AbrB family transcriptional regulator</fullName>
    </submittedName>
</protein>
<evidence type="ECO:0000313" key="2">
    <source>
        <dbReference type="EMBL" id="MFC5567993.1"/>
    </source>
</evidence>
<gene>
    <name evidence="2" type="ORF">ACFPOC_16400</name>
</gene>
<organism evidence="2 3">
    <name type="scientific">Rubellimicrobium aerolatum</name>
    <dbReference type="NCBI Taxonomy" id="490979"/>
    <lineage>
        <taxon>Bacteria</taxon>
        <taxon>Pseudomonadati</taxon>
        <taxon>Pseudomonadota</taxon>
        <taxon>Alphaproteobacteria</taxon>
        <taxon>Rhodobacterales</taxon>
        <taxon>Roseobacteraceae</taxon>
        <taxon>Rubellimicrobium</taxon>
    </lineage>
</organism>
<dbReference type="PIRSF" id="PIRSF038991">
    <property type="entry name" value="Protein_AbrB"/>
    <property type="match status" value="1"/>
</dbReference>
<comment type="caution">
    <text evidence="2">The sequence shown here is derived from an EMBL/GenBank/DDBJ whole genome shotgun (WGS) entry which is preliminary data.</text>
</comment>
<name>A0ABW0SG54_9RHOB</name>
<feature type="transmembrane region" description="Helical" evidence="1">
    <location>
        <begin position="171"/>
        <end position="193"/>
    </location>
</feature>
<sequence length="342" mass="35059">MGPAARRLLTLAVALAGLGAALALHLPLPFLFGPMLACLLAALLGAPLKGLGLASEAARTILGVAVGASITPAILAQLPAMSLSLALVPLYVALIGLVGIPFFRRVGGFDPATSFFAAMPGGASDMVLFGQEAGADARALGLIHATRVAVIVTVAPILLSTLYGVRLDRPLGAAATTIPPHELAIMAAAALLGWQAARRVGLFGAAILGPLLLTLPLSLTGVIHDRPPREALQLAQFLIGLGIGTHYVGVTLRELRRTIALSALFMLILAILAGAVAEAVLLLGLAPPVEAFLAFAPGGQAEMTVLAIVSGAELGYVVTHHLLRLVLVLLGAPIVMGWLRRR</sequence>
<dbReference type="RefSeq" id="WP_342454214.1">
    <property type="nucleotide sequence ID" value="NZ_JAGGJP010000020.1"/>
</dbReference>
<keyword evidence="1" id="KW-0472">Membrane</keyword>
<dbReference type="EMBL" id="JBHSNA010000023">
    <property type="protein sequence ID" value="MFC5567993.1"/>
    <property type="molecule type" value="Genomic_DNA"/>
</dbReference>
<dbReference type="InterPro" id="IPR007820">
    <property type="entry name" value="AbrB_fam"/>
</dbReference>
<feature type="transmembrane region" description="Helical" evidence="1">
    <location>
        <begin position="200"/>
        <end position="219"/>
    </location>
</feature>
<feature type="transmembrane region" description="Helical" evidence="1">
    <location>
        <begin position="231"/>
        <end position="252"/>
    </location>
</feature>
<feature type="transmembrane region" description="Helical" evidence="1">
    <location>
        <begin position="33"/>
        <end position="54"/>
    </location>
</feature>
<dbReference type="Pfam" id="PF05145">
    <property type="entry name" value="AbrB"/>
    <property type="match status" value="1"/>
</dbReference>
<evidence type="ECO:0000256" key="1">
    <source>
        <dbReference type="SAM" id="Phobius"/>
    </source>
</evidence>
<dbReference type="PANTHER" id="PTHR38457:SF1">
    <property type="entry name" value="REGULATOR ABRB-RELATED"/>
    <property type="match status" value="1"/>
</dbReference>